<dbReference type="UniPathway" id="UPA00359">
    <property type="reaction ID" value="UER00480"/>
</dbReference>
<comment type="catalytic activity">
    <reaction evidence="10">
        <text>UDP-2-N,3-O-bis[(3R)-3-hydroxytetradecanoyl]-alpha-D-glucosamine + H2O = 2-N,3-O-bis[(3R)-3-hydroxytetradecanoyl]-alpha-D-glucosaminyl 1-phosphate + UMP + 2 H(+)</text>
        <dbReference type="Rhea" id="RHEA:25213"/>
        <dbReference type="ChEBI" id="CHEBI:15377"/>
        <dbReference type="ChEBI" id="CHEBI:15378"/>
        <dbReference type="ChEBI" id="CHEBI:57865"/>
        <dbReference type="ChEBI" id="CHEBI:57957"/>
        <dbReference type="ChEBI" id="CHEBI:78847"/>
        <dbReference type="EC" id="3.6.1.54"/>
    </reaction>
</comment>
<evidence type="ECO:0000256" key="11">
    <source>
        <dbReference type="SAM" id="MobiDB-lite"/>
    </source>
</evidence>
<keyword evidence="7 10" id="KW-0443">Lipid metabolism</keyword>
<dbReference type="HAMAP" id="MF_00575">
    <property type="entry name" value="LpxH"/>
    <property type="match status" value="1"/>
</dbReference>
<dbReference type="GO" id="GO:0030145">
    <property type="term" value="F:manganese ion binding"/>
    <property type="evidence" value="ECO:0007669"/>
    <property type="project" value="UniProtKB-UniRule"/>
</dbReference>
<evidence type="ECO:0000256" key="2">
    <source>
        <dbReference type="ARBA" id="ARBA00022516"/>
    </source>
</evidence>
<sequence length="302" mass="33009">MNIPAPSLAEVTAPAQWRVVDFISDLHLQASEPRTVQAWKHYLAHTQADAIFLLGDVFEVWVGDDALDEPAGDSAAEEAAFERDCIAALQASAKQGRALYFLHGNRDFLLGAQAAQRAGMSLLADPSVLVFGQAHGLPTRWLLSHGDALCLDDRDYQALRAQLRAPEWQQRFLAQPLAQRRAFARGLRAQSEARKQASATQGGHASETYADADPALTLAWLRTARAGTLIHGHTHQPADHRVEGEPGDDTQGPLTRIVLSDWHLDGANERAEVLRLSLAQGETEPRVQRLPLAEALATTHAR</sequence>
<feature type="binding site" evidence="10">
    <location>
        <position position="191"/>
    </location>
    <ligand>
        <name>substrate</name>
    </ligand>
</feature>
<dbReference type="Proteomes" id="UP000023268">
    <property type="component" value="Unassembled WGS sequence"/>
</dbReference>
<evidence type="ECO:0000256" key="6">
    <source>
        <dbReference type="ARBA" id="ARBA00022801"/>
    </source>
</evidence>
<evidence type="ECO:0000256" key="9">
    <source>
        <dbReference type="ARBA" id="ARBA00023211"/>
    </source>
</evidence>
<dbReference type="Pfam" id="PF00149">
    <property type="entry name" value="Metallophos"/>
    <property type="match status" value="1"/>
</dbReference>
<accession>A0A016XGE3</accession>
<evidence type="ECO:0000256" key="8">
    <source>
        <dbReference type="ARBA" id="ARBA00023136"/>
    </source>
</evidence>
<gene>
    <name evidence="10" type="primary">lpxH</name>
    <name evidence="13" type="ORF">AZ34_07405</name>
</gene>
<feature type="region of interest" description="Disordered" evidence="11">
    <location>
        <begin position="188"/>
        <end position="208"/>
    </location>
</feature>
<dbReference type="OrthoDB" id="9783283at2"/>
<dbReference type="InterPro" id="IPR004843">
    <property type="entry name" value="Calcineurin-like_PHP"/>
</dbReference>
<evidence type="ECO:0000256" key="1">
    <source>
        <dbReference type="ARBA" id="ARBA00022475"/>
    </source>
</evidence>
<dbReference type="NCBIfam" id="NF003743">
    <property type="entry name" value="PRK05340.1"/>
    <property type="match status" value="1"/>
</dbReference>
<dbReference type="EC" id="3.6.1.54" evidence="10"/>
<feature type="binding site" evidence="10">
    <location>
        <position position="25"/>
    </location>
    <ligand>
        <name>Mn(2+)</name>
        <dbReference type="ChEBI" id="CHEBI:29035"/>
        <label>1</label>
    </ligand>
</feature>
<keyword evidence="4 10" id="KW-0441">Lipid A biosynthesis</keyword>
<dbReference type="AlphaFoldDB" id="A0A016XGE3"/>
<comment type="caution">
    <text evidence="13">The sequence shown here is derived from an EMBL/GenBank/DDBJ whole genome shotgun (WGS) entry which is preliminary data.</text>
</comment>
<organism evidence="13 14">
    <name type="scientific">Hylemonella gracilis str. Niagara R</name>
    <dbReference type="NCBI Taxonomy" id="1458275"/>
    <lineage>
        <taxon>Bacteria</taxon>
        <taxon>Pseudomonadati</taxon>
        <taxon>Pseudomonadota</taxon>
        <taxon>Betaproteobacteria</taxon>
        <taxon>Burkholderiales</taxon>
        <taxon>Comamonadaceae</taxon>
        <taxon>Hylemonella</taxon>
    </lineage>
</organism>
<comment type="subcellular location">
    <subcellularLocation>
        <location evidence="10">Cell inner membrane</location>
        <topology evidence="10">Peripheral membrane protein</topology>
        <orientation evidence="10">Cytoplasmic side</orientation>
    </subcellularLocation>
</comment>
<evidence type="ECO:0000259" key="12">
    <source>
        <dbReference type="Pfam" id="PF00149"/>
    </source>
</evidence>
<dbReference type="GO" id="GO:0019897">
    <property type="term" value="C:extrinsic component of plasma membrane"/>
    <property type="evidence" value="ECO:0007669"/>
    <property type="project" value="UniProtKB-UniRule"/>
</dbReference>
<comment type="function">
    <text evidence="10">Hydrolyzes the pyrophosphate bond of UDP-2,3-diacylglucosamine to yield 2,3-diacylglucosamine 1-phosphate (lipid X) and UMP by catalyzing the attack of water at the alpha-P atom. Involved in the biosynthesis of lipid A, a phosphorylated glycolipid that anchors the lipopolysaccharide to the outer membrane of the cell.</text>
</comment>
<dbReference type="InterPro" id="IPR043461">
    <property type="entry name" value="LpxH-like"/>
</dbReference>
<dbReference type="GO" id="GO:0009245">
    <property type="term" value="P:lipid A biosynthetic process"/>
    <property type="evidence" value="ECO:0007669"/>
    <property type="project" value="UniProtKB-UniRule"/>
</dbReference>
<name>A0A016XGE3_9BURK</name>
<feature type="binding site" evidence="10">
    <location>
        <position position="27"/>
    </location>
    <ligand>
        <name>Mn(2+)</name>
        <dbReference type="ChEBI" id="CHEBI:29035"/>
        <label>1</label>
    </ligand>
</feature>
<keyword evidence="9 10" id="KW-0464">Manganese</keyword>
<dbReference type="eggNOG" id="COG2908">
    <property type="taxonomic scope" value="Bacteria"/>
</dbReference>
<feature type="binding site" evidence="10">
    <location>
        <position position="233"/>
    </location>
    <ligand>
        <name>substrate</name>
    </ligand>
</feature>
<feature type="binding site" evidence="10">
    <location>
        <begin position="105"/>
        <end position="106"/>
    </location>
    <ligand>
        <name>substrate</name>
    </ligand>
</feature>
<dbReference type="Gene3D" id="3.60.21.10">
    <property type="match status" value="1"/>
</dbReference>
<keyword evidence="5 10" id="KW-0479">Metal-binding</keyword>
<feature type="binding site" evidence="10">
    <location>
        <position position="105"/>
    </location>
    <ligand>
        <name>Mn(2+)</name>
        <dbReference type="ChEBI" id="CHEBI:29035"/>
        <label>2</label>
    </ligand>
</feature>
<evidence type="ECO:0000256" key="5">
    <source>
        <dbReference type="ARBA" id="ARBA00022723"/>
    </source>
</evidence>
<comment type="cofactor">
    <cofactor evidence="10">
        <name>Mn(2+)</name>
        <dbReference type="ChEBI" id="CHEBI:29035"/>
    </cofactor>
    <text evidence="10">Binds 2 Mn(2+) ions per subunit in a binuclear metal center.</text>
</comment>
<comment type="pathway">
    <text evidence="10">Glycolipid biosynthesis; lipid IV(A) biosynthesis; lipid IV(A) from (3R)-3-hydroxytetradecanoyl-[acyl-carrier-protein] and UDP-N-acetyl-alpha-D-glucosamine: step 4/6.</text>
</comment>
<dbReference type="CDD" id="cd07398">
    <property type="entry name" value="MPP_YbbF-LpxH"/>
    <property type="match status" value="1"/>
</dbReference>
<feature type="binding site" evidence="10">
    <location>
        <position position="195"/>
    </location>
    <ligand>
        <name>substrate</name>
    </ligand>
</feature>
<evidence type="ECO:0000256" key="7">
    <source>
        <dbReference type="ARBA" id="ARBA00023098"/>
    </source>
</evidence>
<evidence type="ECO:0000256" key="3">
    <source>
        <dbReference type="ARBA" id="ARBA00022519"/>
    </source>
</evidence>
<dbReference type="InterPro" id="IPR029052">
    <property type="entry name" value="Metallo-depent_PP-like"/>
</dbReference>
<keyword evidence="1 10" id="KW-1003">Cell membrane</keyword>
<dbReference type="STRING" id="1458275.AZ34_07405"/>
<keyword evidence="6 10" id="KW-0378">Hydrolase</keyword>
<comment type="similarity">
    <text evidence="10">Belongs to the LpxH family.</text>
</comment>
<comment type="caution">
    <text evidence="10">Lacks conserved residue(s) required for the propagation of feature annotation.</text>
</comment>
<keyword evidence="3 10" id="KW-0997">Cell inner membrane</keyword>
<feature type="binding site" evidence="10">
    <location>
        <position position="56"/>
    </location>
    <ligand>
        <name>Mn(2+)</name>
        <dbReference type="ChEBI" id="CHEBI:29035"/>
        <label>1</label>
    </ligand>
</feature>
<dbReference type="SUPFAM" id="SSF56300">
    <property type="entry name" value="Metallo-dependent phosphatases"/>
    <property type="match status" value="1"/>
</dbReference>
<evidence type="ECO:0000256" key="4">
    <source>
        <dbReference type="ARBA" id="ARBA00022556"/>
    </source>
</evidence>
<reference evidence="13 14" key="1">
    <citation type="submission" date="2014-02" db="EMBL/GenBank/DDBJ databases">
        <title>Draft Genome of Hylemonella gracilis isolated from the Niagara River.</title>
        <authorList>
            <person name="Pawlowski D.R."/>
            <person name="Koudelka G.B."/>
        </authorList>
    </citation>
    <scope>NUCLEOTIDE SEQUENCE [LARGE SCALE GENOMIC DNA]</scope>
    <source>
        <strain evidence="13 14">Niagara R</strain>
    </source>
</reference>
<dbReference type="PANTHER" id="PTHR34990">
    <property type="entry name" value="UDP-2,3-DIACYLGLUCOSAMINE HYDROLASE-RELATED"/>
    <property type="match status" value="1"/>
</dbReference>
<feature type="domain" description="Calcineurin-like phosphoesterase" evidence="12">
    <location>
        <begin position="20"/>
        <end position="237"/>
    </location>
</feature>
<keyword evidence="8 10" id="KW-0472">Membrane</keyword>
<keyword evidence="2 10" id="KW-0444">Lipid biosynthesis</keyword>
<proteinExistence type="inferred from homology"/>
<feature type="binding site" evidence="10">
    <location>
        <position position="233"/>
    </location>
    <ligand>
        <name>Mn(2+)</name>
        <dbReference type="ChEBI" id="CHEBI:29035"/>
        <label>2</label>
    </ligand>
</feature>
<dbReference type="RefSeq" id="WP_035606513.1">
    <property type="nucleotide sequence ID" value="NZ_JEMG01000001.1"/>
</dbReference>
<feature type="binding site" evidence="10">
    <location>
        <position position="153"/>
    </location>
    <ligand>
        <name>substrate</name>
    </ligand>
</feature>
<feature type="binding site" evidence="10">
    <location>
        <position position="56"/>
    </location>
    <ligand>
        <name>Mn(2+)</name>
        <dbReference type="ChEBI" id="CHEBI:29035"/>
        <label>2</label>
    </ligand>
</feature>
<evidence type="ECO:0000313" key="13">
    <source>
        <dbReference type="EMBL" id="EYC50916.1"/>
    </source>
</evidence>
<dbReference type="GO" id="GO:0005737">
    <property type="term" value="C:cytoplasm"/>
    <property type="evidence" value="ECO:0007669"/>
    <property type="project" value="InterPro"/>
</dbReference>
<dbReference type="EMBL" id="JEMG01000001">
    <property type="protein sequence ID" value="EYC50916.1"/>
    <property type="molecule type" value="Genomic_DNA"/>
</dbReference>
<dbReference type="PANTHER" id="PTHR34990:SF1">
    <property type="entry name" value="UDP-2,3-DIACYLGLUCOSAMINE HYDROLASE"/>
    <property type="match status" value="1"/>
</dbReference>
<feature type="binding site" evidence="10">
    <location>
        <position position="235"/>
    </location>
    <ligand>
        <name>Mn(2+)</name>
        <dbReference type="ChEBI" id="CHEBI:29035"/>
        <label>1</label>
    </ligand>
</feature>
<feature type="binding site" evidence="10">
    <location>
        <position position="145"/>
    </location>
    <ligand>
        <name>Mn(2+)</name>
        <dbReference type="ChEBI" id="CHEBI:29035"/>
        <label>2</label>
    </ligand>
</feature>
<dbReference type="GO" id="GO:0008758">
    <property type="term" value="F:UDP-2,3-diacylglucosamine hydrolase activity"/>
    <property type="evidence" value="ECO:0007669"/>
    <property type="project" value="UniProtKB-UniRule"/>
</dbReference>
<protein>
    <recommendedName>
        <fullName evidence="10">UDP-2,3-diacylglucosamine hydrolase</fullName>
        <ecNumber evidence="10">3.6.1.54</ecNumber>
    </recommendedName>
    <alternativeName>
        <fullName evidence="10">UDP-2,3-diacylglucosamine diphosphatase</fullName>
    </alternativeName>
</protein>
<dbReference type="InterPro" id="IPR010138">
    <property type="entry name" value="UDP-diacylglucosamine_Hdrlase"/>
</dbReference>
<evidence type="ECO:0000256" key="10">
    <source>
        <dbReference type="HAMAP-Rule" id="MF_00575"/>
    </source>
</evidence>
<evidence type="ECO:0000313" key="14">
    <source>
        <dbReference type="Proteomes" id="UP000023268"/>
    </source>
</evidence>